<dbReference type="EMBL" id="HBUF01022242">
    <property type="protein sequence ID" value="CAG6611610.1"/>
    <property type="molecule type" value="Transcribed_RNA"/>
</dbReference>
<name>A0A8D8RSC4_9HEMI</name>
<sequence length="100" mass="11513">MMVLIGSGWVFLIMMVLAGSGWVFGFGGRKQNANRNQKNRPLHGRRNFSKHLPLCGWQVVGRRFSYDYQIFRSILPDIICSPIVLTLATKLEFHSTFLLR</sequence>
<dbReference type="AlphaFoldDB" id="A0A8D8RSC4"/>
<protein>
    <submittedName>
        <fullName evidence="1">Uncharacterized protein</fullName>
    </submittedName>
</protein>
<evidence type="ECO:0000313" key="1">
    <source>
        <dbReference type="EMBL" id="CAG6656664.1"/>
    </source>
</evidence>
<proteinExistence type="predicted"/>
<dbReference type="EMBL" id="HBUF01185625">
    <property type="protein sequence ID" value="CAG6656664.1"/>
    <property type="molecule type" value="Transcribed_RNA"/>
</dbReference>
<reference evidence="1" key="1">
    <citation type="submission" date="2021-05" db="EMBL/GenBank/DDBJ databases">
        <authorList>
            <person name="Alioto T."/>
            <person name="Alioto T."/>
            <person name="Gomez Garrido J."/>
        </authorList>
    </citation>
    <scope>NUCLEOTIDE SEQUENCE</scope>
</reference>
<accession>A0A8D8RSC4</accession>
<organism evidence="1">
    <name type="scientific">Cacopsylla melanoneura</name>
    <dbReference type="NCBI Taxonomy" id="428564"/>
    <lineage>
        <taxon>Eukaryota</taxon>
        <taxon>Metazoa</taxon>
        <taxon>Ecdysozoa</taxon>
        <taxon>Arthropoda</taxon>
        <taxon>Hexapoda</taxon>
        <taxon>Insecta</taxon>
        <taxon>Pterygota</taxon>
        <taxon>Neoptera</taxon>
        <taxon>Paraneoptera</taxon>
        <taxon>Hemiptera</taxon>
        <taxon>Sternorrhyncha</taxon>
        <taxon>Psylloidea</taxon>
        <taxon>Psyllidae</taxon>
        <taxon>Psyllinae</taxon>
        <taxon>Cacopsylla</taxon>
    </lineage>
</organism>